<dbReference type="STRING" id="168276.SAMN05444580_1265"/>
<evidence type="ECO:0000313" key="10">
    <source>
        <dbReference type="Proteomes" id="UP000199417"/>
    </source>
</evidence>
<dbReference type="Pfam" id="PF02785">
    <property type="entry name" value="Biotin_carb_C"/>
    <property type="match status" value="1"/>
</dbReference>
<keyword evidence="2" id="KW-0436">Ligase</keyword>
<dbReference type="InterPro" id="IPR005482">
    <property type="entry name" value="Biotin_COase_C"/>
</dbReference>
<dbReference type="GO" id="GO:0046872">
    <property type="term" value="F:metal ion binding"/>
    <property type="evidence" value="ECO:0007669"/>
    <property type="project" value="InterPro"/>
</dbReference>
<dbReference type="EC" id="6.3.4.14" evidence="1"/>
<dbReference type="SUPFAM" id="SSF52440">
    <property type="entry name" value="PreATP-grasp domain"/>
    <property type="match status" value="1"/>
</dbReference>
<dbReference type="PANTHER" id="PTHR18866:SF33">
    <property type="entry name" value="METHYLCROTONOYL-COA CARBOXYLASE SUBUNIT ALPHA, MITOCHONDRIAL-RELATED"/>
    <property type="match status" value="1"/>
</dbReference>
<dbReference type="Proteomes" id="UP000199417">
    <property type="component" value="Unassembled WGS sequence"/>
</dbReference>
<evidence type="ECO:0000256" key="3">
    <source>
        <dbReference type="ARBA" id="ARBA00022741"/>
    </source>
</evidence>
<evidence type="ECO:0000256" key="4">
    <source>
        <dbReference type="ARBA" id="ARBA00022840"/>
    </source>
</evidence>
<dbReference type="GO" id="GO:0004075">
    <property type="term" value="F:biotin carboxylase activity"/>
    <property type="evidence" value="ECO:0007669"/>
    <property type="project" value="UniProtKB-EC"/>
</dbReference>
<evidence type="ECO:0000256" key="5">
    <source>
        <dbReference type="ARBA" id="ARBA00023267"/>
    </source>
</evidence>
<evidence type="ECO:0000259" key="7">
    <source>
        <dbReference type="PROSITE" id="PS50975"/>
    </source>
</evidence>
<dbReference type="InterPro" id="IPR016185">
    <property type="entry name" value="PreATP-grasp_dom_sf"/>
</dbReference>
<dbReference type="InterPro" id="IPR005479">
    <property type="entry name" value="CPAse_ATP-bd"/>
</dbReference>
<reference evidence="9 10" key="1">
    <citation type="submission" date="2016-10" db="EMBL/GenBank/DDBJ databases">
        <authorList>
            <person name="de Groot N.N."/>
        </authorList>
    </citation>
    <scope>NUCLEOTIDE SEQUENCE [LARGE SCALE GENOMIC DNA]</scope>
    <source>
        <strain evidence="9 10">JCM 11308</strain>
    </source>
</reference>
<dbReference type="SUPFAM" id="SSF56059">
    <property type="entry name" value="Glutathione synthetase ATP-binding domain-like"/>
    <property type="match status" value="1"/>
</dbReference>
<dbReference type="PROSITE" id="PS50975">
    <property type="entry name" value="ATP_GRASP"/>
    <property type="match status" value="1"/>
</dbReference>
<dbReference type="PROSITE" id="PS00866">
    <property type="entry name" value="CPSASE_1"/>
    <property type="match status" value="1"/>
</dbReference>
<evidence type="ECO:0000256" key="2">
    <source>
        <dbReference type="ARBA" id="ARBA00022598"/>
    </source>
</evidence>
<accession>A0A1G7EPZ8</accession>
<keyword evidence="10" id="KW-1185">Reference proteome</keyword>
<dbReference type="PANTHER" id="PTHR18866">
    <property type="entry name" value="CARBOXYLASE:PYRUVATE/ACETYL-COA/PROPIONYL-COA CARBOXYLASE"/>
    <property type="match status" value="1"/>
</dbReference>
<dbReference type="SMART" id="SM00878">
    <property type="entry name" value="Biotin_carb_C"/>
    <property type="match status" value="1"/>
</dbReference>
<dbReference type="EMBL" id="FNAB01000026">
    <property type="protein sequence ID" value="SDE65702.1"/>
    <property type="molecule type" value="Genomic_DNA"/>
</dbReference>
<dbReference type="AlphaFoldDB" id="A0A1G7EPZ8"/>
<dbReference type="PROSITE" id="PS50979">
    <property type="entry name" value="BC"/>
    <property type="match status" value="1"/>
</dbReference>
<dbReference type="RefSeq" id="WP_072847373.1">
    <property type="nucleotide sequence ID" value="NZ_FNAB01000026.1"/>
</dbReference>
<evidence type="ECO:0000256" key="6">
    <source>
        <dbReference type="PROSITE-ProRule" id="PRU00409"/>
    </source>
</evidence>
<keyword evidence="3 6" id="KW-0547">Nucleotide-binding</keyword>
<organism evidence="9 10">
    <name type="scientific">Rhodococcus tukisamuensis</name>
    <dbReference type="NCBI Taxonomy" id="168276"/>
    <lineage>
        <taxon>Bacteria</taxon>
        <taxon>Bacillati</taxon>
        <taxon>Actinomycetota</taxon>
        <taxon>Actinomycetes</taxon>
        <taxon>Mycobacteriales</taxon>
        <taxon>Nocardiaceae</taxon>
        <taxon>Rhodococcus</taxon>
    </lineage>
</organism>
<sequence>MTQYPVSVLIANRGEIARRIIKTTSRLGVESVAIYHPVDADLPFVREADRAICIEDAKPLGTYLDGGRIIETAVAAGVTAIHPGYGFLAENAEFARAVIDAGLLWIGPSPEVIEVMGDKVTARHAVAAAGVPVSGGTDNGLSSVEDALVQAESIGFPVMLKAAAGGGGIGMVVAHDGEQLSKMFAGTQSMAERSFGSGKVFLEKYISSARHVEVQVLGLADGTVLTLGERDCSVQRRHQKVAEECPAPRLERAVRDQLSAAAIRAAGAVGYENAGTVEFLLDTVTGEFVFLEMNTRIQVEHPVTELTYEVDLIEQQLSVAATGGTTTELNTEPQGHSIEFRVCAEDPVRFFPAPGTIEQWQPPSGPGIRVDSGYEAGDVVTSNFDPLLAKLVVTAPNRPAVIALAQTALDAFEVTGVVTNLPFLRKLVRSEEFVSGQYDTTIVSTITSRELAAAKSGA</sequence>
<dbReference type="Gene3D" id="3.30.470.20">
    <property type="entry name" value="ATP-grasp fold, B domain"/>
    <property type="match status" value="1"/>
</dbReference>
<feature type="domain" description="ATP-grasp" evidence="7">
    <location>
        <begin position="123"/>
        <end position="321"/>
    </location>
</feature>
<evidence type="ECO:0000259" key="8">
    <source>
        <dbReference type="PROSITE" id="PS50979"/>
    </source>
</evidence>
<dbReference type="SUPFAM" id="SSF51246">
    <property type="entry name" value="Rudiment single hybrid motif"/>
    <property type="match status" value="1"/>
</dbReference>
<proteinExistence type="predicted"/>
<dbReference type="Pfam" id="PF02786">
    <property type="entry name" value="CPSase_L_D2"/>
    <property type="match status" value="1"/>
</dbReference>
<dbReference type="InterPro" id="IPR050856">
    <property type="entry name" value="Biotin_carboxylase_complex"/>
</dbReference>
<dbReference type="PROSITE" id="PS00867">
    <property type="entry name" value="CPSASE_2"/>
    <property type="match status" value="1"/>
</dbReference>
<dbReference type="Pfam" id="PF00289">
    <property type="entry name" value="Biotin_carb_N"/>
    <property type="match status" value="1"/>
</dbReference>
<evidence type="ECO:0000313" key="9">
    <source>
        <dbReference type="EMBL" id="SDE65702.1"/>
    </source>
</evidence>
<dbReference type="GO" id="GO:0005524">
    <property type="term" value="F:ATP binding"/>
    <property type="evidence" value="ECO:0007669"/>
    <property type="project" value="UniProtKB-UniRule"/>
</dbReference>
<dbReference type="InterPro" id="IPR011761">
    <property type="entry name" value="ATP-grasp"/>
</dbReference>
<protein>
    <recommendedName>
        <fullName evidence="1">biotin carboxylase</fullName>
        <ecNumber evidence="1">6.3.4.14</ecNumber>
    </recommendedName>
</protein>
<dbReference type="InterPro" id="IPR011764">
    <property type="entry name" value="Biotin_carboxylation_dom"/>
</dbReference>
<keyword evidence="4 6" id="KW-0067">ATP-binding</keyword>
<name>A0A1G7EPZ8_9NOCA</name>
<evidence type="ECO:0000256" key="1">
    <source>
        <dbReference type="ARBA" id="ARBA00013263"/>
    </source>
</evidence>
<dbReference type="InterPro" id="IPR005481">
    <property type="entry name" value="BC-like_N"/>
</dbReference>
<dbReference type="InterPro" id="IPR011054">
    <property type="entry name" value="Rudment_hybrid_motif"/>
</dbReference>
<keyword evidence="5" id="KW-0092">Biotin</keyword>
<feature type="domain" description="Biotin carboxylation" evidence="8">
    <location>
        <begin position="4"/>
        <end position="448"/>
    </location>
</feature>
<gene>
    <name evidence="9" type="ORF">SAMN05444580_1265</name>
</gene>